<feature type="domain" description="BRO1" evidence="1">
    <location>
        <begin position="1"/>
        <end position="375"/>
    </location>
</feature>
<dbReference type="GO" id="GO:0005768">
    <property type="term" value="C:endosome"/>
    <property type="evidence" value="ECO:0007669"/>
    <property type="project" value="TreeGrafter"/>
</dbReference>
<dbReference type="PROSITE" id="PS51180">
    <property type="entry name" value="BRO1"/>
    <property type="match status" value="1"/>
</dbReference>
<gene>
    <name evidence="2" type="ORF">CTEN0397_LOCUS4364</name>
</gene>
<organism evidence="2">
    <name type="scientific">Cyclophora tenuis</name>
    <name type="common">Marine diatom</name>
    <dbReference type="NCBI Taxonomy" id="216820"/>
    <lineage>
        <taxon>Eukaryota</taxon>
        <taxon>Sar</taxon>
        <taxon>Stramenopiles</taxon>
        <taxon>Ochrophyta</taxon>
        <taxon>Bacillariophyta</taxon>
        <taxon>Fragilariophyceae</taxon>
        <taxon>Fragilariophycidae</taxon>
        <taxon>Cyclophorales</taxon>
        <taxon>Cyclophoraceae</taxon>
        <taxon>Cyclophora</taxon>
    </lineage>
</organism>
<dbReference type="Pfam" id="PF03097">
    <property type="entry name" value="BRO1"/>
    <property type="match status" value="1"/>
</dbReference>
<dbReference type="InterPro" id="IPR004328">
    <property type="entry name" value="BRO1_dom"/>
</dbReference>
<dbReference type="SMART" id="SM01041">
    <property type="entry name" value="BRO1"/>
    <property type="match status" value="1"/>
</dbReference>
<dbReference type="EMBL" id="HBFW01006713">
    <property type="protein sequence ID" value="CAD8933335.1"/>
    <property type="molecule type" value="Transcribed_RNA"/>
</dbReference>
<name>A0A7S1D1J9_CYCTE</name>
<dbReference type="InterPro" id="IPR038499">
    <property type="entry name" value="BRO1_sf"/>
</dbReference>
<dbReference type="Gene3D" id="1.25.40.280">
    <property type="entry name" value="alix/aip1 like domains"/>
    <property type="match status" value="1"/>
</dbReference>
<protein>
    <recommendedName>
        <fullName evidence="1">BRO1 domain-containing protein</fullName>
    </recommendedName>
</protein>
<proteinExistence type="predicted"/>
<dbReference type="PANTHER" id="PTHR23030">
    <property type="entry name" value="PCD6 INTERACTING PROTEIN-RELATED"/>
    <property type="match status" value="1"/>
</dbReference>
<reference evidence="2" key="1">
    <citation type="submission" date="2021-01" db="EMBL/GenBank/DDBJ databases">
        <authorList>
            <person name="Corre E."/>
            <person name="Pelletier E."/>
            <person name="Niang G."/>
            <person name="Scheremetjew M."/>
            <person name="Finn R."/>
            <person name="Kale V."/>
            <person name="Holt S."/>
            <person name="Cochrane G."/>
            <person name="Meng A."/>
            <person name="Brown T."/>
            <person name="Cohen L."/>
        </authorList>
    </citation>
    <scope>NUCLEOTIDE SEQUENCE</scope>
    <source>
        <strain evidence="2">ECT3854</strain>
    </source>
</reference>
<evidence type="ECO:0000313" key="2">
    <source>
        <dbReference type="EMBL" id="CAD8933335.1"/>
    </source>
</evidence>
<accession>A0A7S1D1J9</accession>
<evidence type="ECO:0000259" key="1">
    <source>
        <dbReference type="PROSITE" id="PS51180"/>
    </source>
</evidence>
<dbReference type="GO" id="GO:0043328">
    <property type="term" value="P:protein transport to vacuole involved in ubiquitin-dependent protein catabolic process via the multivesicular body sorting pathway"/>
    <property type="evidence" value="ECO:0007669"/>
    <property type="project" value="TreeGrafter"/>
</dbReference>
<dbReference type="AlphaFoldDB" id="A0A7S1D1J9"/>
<sequence length="375" mass="41966">MLIIPLKASTRCDLKAELIKWLDGPDEDSLVNPMAYVSVRPDFKSKDCYKEIQRLASLRNCLSDAITIPNSHKHALDDFALKDSHEYHAALLQFEKHGFPTTDEVSNLKLEWRACEGGTKECHGSLVWDRGCTLWNIGALESFMASIQPHDKEGRKLVVKHSQNASAAMVYLQSAVQGQTFEGVDLSLASIKFWEKAMLAQAQMAAYEMASSSSKHALQSYLAMGAVGLWNEALTLSQDPLLVSALPKLMLDAGVQCKAFSMMLAARAEYHQAMESRGAKDWGVEIARLETASDKIKECIDFYRKSDMEVAQVEAIQRFIDDRKDRAIQENRLFGEEVPKSLPPIQAHVVVKSNAPMPESMTKTKIPMFVSLRRK</sequence>
<dbReference type="PANTHER" id="PTHR23030:SF30">
    <property type="entry name" value="TYROSINE-PROTEIN PHOSPHATASE NON-RECEPTOR TYPE 23"/>
    <property type="match status" value="1"/>
</dbReference>